<keyword evidence="2" id="KW-1185">Reference proteome</keyword>
<protein>
    <submittedName>
        <fullName evidence="1">Uncharacterized protein</fullName>
    </submittedName>
</protein>
<evidence type="ECO:0000313" key="1">
    <source>
        <dbReference type="EMBL" id="OXU17853.1"/>
    </source>
</evidence>
<gene>
    <name evidence="1" type="ORF">TSAR_010475</name>
</gene>
<dbReference type="Proteomes" id="UP000215335">
    <property type="component" value="Unassembled WGS sequence"/>
</dbReference>
<comment type="caution">
    <text evidence="1">The sequence shown here is derived from an EMBL/GenBank/DDBJ whole genome shotgun (WGS) entry which is preliminary data.</text>
</comment>
<organism evidence="1 2">
    <name type="scientific">Trichomalopsis sarcophagae</name>
    <dbReference type="NCBI Taxonomy" id="543379"/>
    <lineage>
        <taxon>Eukaryota</taxon>
        <taxon>Metazoa</taxon>
        <taxon>Ecdysozoa</taxon>
        <taxon>Arthropoda</taxon>
        <taxon>Hexapoda</taxon>
        <taxon>Insecta</taxon>
        <taxon>Pterygota</taxon>
        <taxon>Neoptera</taxon>
        <taxon>Endopterygota</taxon>
        <taxon>Hymenoptera</taxon>
        <taxon>Apocrita</taxon>
        <taxon>Proctotrupomorpha</taxon>
        <taxon>Chalcidoidea</taxon>
        <taxon>Pteromalidae</taxon>
        <taxon>Pteromalinae</taxon>
        <taxon>Trichomalopsis</taxon>
    </lineage>
</organism>
<evidence type="ECO:0000313" key="2">
    <source>
        <dbReference type="Proteomes" id="UP000215335"/>
    </source>
</evidence>
<name>A0A232EHN7_9HYME</name>
<dbReference type="AlphaFoldDB" id="A0A232EHN7"/>
<proteinExistence type="predicted"/>
<dbReference type="OrthoDB" id="441971at2759"/>
<sequence length="360" mass="41166">MYEPKPHYDHESDLSSDVIIIPGEGRISDNSKIKGFQHIANSTKRTKKEENKGILTEIKDNKQSEENIGYSTVGKSVDCVPIKVNVKTVRECLTYKRDIIVHFISKDSERNSSISKLLKEIGAIEPFNLRNKKPKIGQIVFTTYNKYNVFSVALKEKYFNTIRIQDLTNALMNLKSIMVNRDIRSLRISRRGDLTDDLEPGLIREMLMRIFSNSTIKITICYGKVQLPRENERQQIIAHLHDSLKGGHKEGAKAARRRITDTPIKALDKVSIDTVGKLRMMPSGNCHLLTMQCNLTKYLIAIPIKNLNATTIADVISQTSYLSVRSTQSNFIRSRDQFPIDYSLMHAKLIEIKSLDHFWL</sequence>
<reference evidence="1 2" key="1">
    <citation type="journal article" date="2017" name="Curr. Biol.">
        <title>The Evolution of Venom by Co-option of Single-Copy Genes.</title>
        <authorList>
            <person name="Martinson E.O."/>
            <person name="Mrinalini"/>
            <person name="Kelkar Y.D."/>
            <person name="Chang C.H."/>
            <person name="Werren J.H."/>
        </authorList>
    </citation>
    <scope>NUCLEOTIDE SEQUENCE [LARGE SCALE GENOMIC DNA]</scope>
    <source>
        <strain evidence="1 2">Alberta</strain>
        <tissue evidence="1">Whole body</tissue>
    </source>
</reference>
<dbReference type="InterPro" id="IPR043472">
    <property type="entry name" value="Macro_dom-like"/>
</dbReference>
<dbReference type="EMBL" id="NNAY01004468">
    <property type="protein sequence ID" value="OXU17853.1"/>
    <property type="molecule type" value="Genomic_DNA"/>
</dbReference>
<accession>A0A232EHN7</accession>
<dbReference type="STRING" id="543379.A0A232EHN7"/>
<dbReference type="Gene3D" id="3.40.220.10">
    <property type="entry name" value="Leucine Aminopeptidase, subunit E, domain 1"/>
    <property type="match status" value="1"/>
</dbReference>